<organism evidence="2 3">
    <name type="scientific">Myxococcus landrumensis</name>
    <dbReference type="NCBI Taxonomy" id="2813577"/>
    <lineage>
        <taxon>Bacteria</taxon>
        <taxon>Pseudomonadati</taxon>
        <taxon>Myxococcota</taxon>
        <taxon>Myxococcia</taxon>
        <taxon>Myxococcales</taxon>
        <taxon>Cystobacterineae</taxon>
        <taxon>Myxococcaceae</taxon>
        <taxon>Myxococcus</taxon>
    </lineage>
</organism>
<reference evidence="2 3" key="1">
    <citation type="submission" date="2021-02" db="EMBL/GenBank/DDBJ databases">
        <title>De Novo genome assembly of isolated myxobacteria.</title>
        <authorList>
            <person name="Stevens D.C."/>
        </authorList>
    </citation>
    <scope>NUCLEOTIDE SEQUENCE [LARGE SCALE GENOMIC DNA]</scope>
    <source>
        <strain evidence="2 3">SCHIC003</strain>
    </source>
</reference>
<feature type="signal peptide" evidence="1">
    <location>
        <begin position="1"/>
        <end position="26"/>
    </location>
</feature>
<evidence type="ECO:0000313" key="2">
    <source>
        <dbReference type="EMBL" id="QSQ17859.1"/>
    </source>
</evidence>
<evidence type="ECO:0000256" key="1">
    <source>
        <dbReference type="SAM" id="SignalP"/>
    </source>
</evidence>
<gene>
    <name evidence="2" type="ORF">JY572_18260</name>
</gene>
<sequence>MPRAPFRIRPPFLALLMGGLGAPAIAGEALSASMAPTPQALEKLERQILGGGCAPRLLGDSSRRFVESQLLCDAHLSFILVQLALDGTPLPESPRRLKALLTDALSRGRGPFLKGTTTRVRGHTLPDSVLYRGYVLLMLAGMERAGMADAESTALFDALATSLESALSRQLLLPSFTRSIWPCDSAPAAAGLLLHGRLRGNDSSRVMGERLTARLAQLAALPTGFPTRVNAEGHPVEPTPRATTLAWTGAFLSMGAHPTASTFTTTLVKGYCDRPGGELLPFAACREWPRGIDGPEDSASGPLMQGGYSVGASTLALAATHLSNDYQSWHRDLVNSAREMGIRPLLEKPHRHPLEAALYWWGTTARPW</sequence>
<protein>
    <recommendedName>
        <fullName evidence="4">Lipoprotein</fullName>
    </recommendedName>
</protein>
<proteinExistence type="predicted"/>
<dbReference type="RefSeq" id="WP_206719478.1">
    <property type="nucleotide sequence ID" value="NZ_CP071091.1"/>
</dbReference>
<feature type="chain" id="PRO_5045265767" description="Lipoprotein" evidence="1">
    <location>
        <begin position="27"/>
        <end position="368"/>
    </location>
</feature>
<keyword evidence="3" id="KW-1185">Reference proteome</keyword>
<name>A0ABX7NHM8_9BACT</name>
<evidence type="ECO:0008006" key="4">
    <source>
        <dbReference type="Google" id="ProtNLM"/>
    </source>
</evidence>
<accession>A0ABX7NHM8</accession>
<keyword evidence="1" id="KW-0732">Signal</keyword>
<dbReference type="EMBL" id="CP071091">
    <property type="protein sequence ID" value="QSQ17859.1"/>
    <property type="molecule type" value="Genomic_DNA"/>
</dbReference>
<evidence type="ECO:0000313" key="3">
    <source>
        <dbReference type="Proteomes" id="UP000663090"/>
    </source>
</evidence>
<dbReference type="Proteomes" id="UP000663090">
    <property type="component" value="Chromosome"/>
</dbReference>